<dbReference type="AlphaFoldDB" id="B5Y3Z7"/>
<dbReference type="RefSeq" id="XP_002185750.1">
    <property type="nucleotide sequence ID" value="XM_002185714.1"/>
</dbReference>
<dbReference type="SUPFAM" id="SSF47095">
    <property type="entry name" value="HMG-box"/>
    <property type="match status" value="1"/>
</dbReference>
<dbReference type="CDD" id="cd00084">
    <property type="entry name" value="HMG-box_SF"/>
    <property type="match status" value="1"/>
</dbReference>
<proteinExistence type="predicted"/>
<dbReference type="InterPro" id="IPR036910">
    <property type="entry name" value="HMG_box_dom_sf"/>
</dbReference>
<dbReference type="OrthoDB" id="48725at2759"/>
<gene>
    <name evidence="1" type="ORF">PHATR_46853</name>
</gene>
<dbReference type="KEGG" id="pti:PHATR_46853"/>
<dbReference type="GeneID" id="7204710"/>
<evidence type="ECO:0008006" key="3">
    <source>
        <dbReference type="Google" id="ProtNLM"/>
    </source>
</evidence>
<dbReference type="PaxDb" id="2850-Phatr46853"/>
<keyword evidence="2" id="KW-1185">Reference proteome</keyword>
<evidence type="ECO:0000313" key="1">
    <source>
        <dbReference type="EMBL" id="ACI65220.1"/>
    </source>
</evidence>
<dbReference type="Proteomes" id="UP000000759">
    <property type="component" value="Chromosome 11"/>
</dbReference>
<evidence type="ECO:0000313" key="2">
    <source>
        <dbReference type="Proteomes" id="UP000000759"/>
    </source>
</evidence>
<dbReference type="Gene3D" id="1.10.30.10">
    <property type="entry name" value="High mobility group box domain"/>
    <property type="match status" value="1"/>
</dbReference>
<protein>
    <recommendedName>
        <fullName evidence="3">HMG box domain-containing protein</fullName>
    </recommendedName>
</protein>
<reference evidence="1 2" key="1">
    <citation type="journal article" date="2008" name="Nature">
        <title>The Phaeodactylum genome reveals the evolutionary history of diatom genomes.</title>
        <authorList>
            <person name="Bowler C."/>
            <person name="Allen A.E."/>
            <person name="Badger J.H."/>
            <person name="Grimwood J."/>
            <person name="Jabbari K."/>
            <person name="Kuo A."/>
            <person name="Maheswari U."/>
            <person name="Martens C."/>
            <person name="Maumus F."/>
            <person name="Otillar R.P."/>
            <person name="Rayko E."/>
            <person name="Salamov A."/>
            <person name="Vandepoele K."/>
            <person name="Beszteri B."/>
            <person name="Gruber A."/>
            <person name="Heijde M."/>
            <person name="Katinka M."/>
            <person name="Mock T."/>
            <person name="Valentin K."/>
            <person name="Verret F."/>
            <person name="Berges J.A."/>
            <person name="Brownlee C."/>
            <person name="Cadoret J.P."/>
            <person name="Chiovitti A."/>
            <person name="Choi C.J."/>
            <person name="Coesel S."/>
            <person name="De Martino A."/>
            <person name="Detter J.C."/>
            <person name="Durkin C."/>
            <person name="Falciatore A."/>
            <person name="Fournet J."/>
            <person name="Haruta M."/>
            <person name="Huysman M.J."/>
            <person name="Jenkins B.D."/>
            <person name="Jiroutova K."/>
            <person name="Jorgensen R.E."/>
            <person name="Joubert Y."/>
            <person name="Kaplan A."/>
            <person name="Kroger N."/>
            <person name="Kroth P.G."/>
            <person name="La Roche J."/>
            <person name="Lindquist E."/>
            <person name="Lommer M."/>
            <person name="Martin-Jezequel V."/>
            <person name="Lopez P.J."/>
            <person name="Lucas S."/>
            <person name="Mangogna M."/>
            <person name="McGinnis K."/>
            <person name="Medlin L.K."/>
            <person name="Montsant A."/>
            <person name="Oudot-Le Secq M.P."/>
            <person name="Napoli C."/>
            <person name="Obornik M."/>
            <person name="Parker M.S."/>
            <person name="Petit J.L."/>
            <person name="Porcel B.M."/>
            <person name="Poulsen N."/>
            <person name="Robison M."/>
            <person name="Rychlewski L."/>
            <person name="Rynearson T.A."/>
            <person name="Schmutz J."/>
            <person name="Shapiro H."/>
            <person name="Siaut M."/>
            <person name="Stanley M."/>
            <person name="Sussman M.R."/>
            <person name="Taylor A.R."/>
            <person name="Vardi A."/>
            <person name="von Dassow P."/>
            <person name="Vyverman W."/>
            <person name="Willis A."/>
            <person name="Wyrwicz L.S."/>
            <person name="Rokhsar D.S."/>
            <person name="Weissenbach J."/>
            <person name="Armbrust E.V."/>
            <person name="Green B.R."/>
            <person name="Van de Peer Y."/>
            <person name="Grigoriev I.V."/>
        </authorList>
    </citation>
    <scope>NUCLEOTIDE SEQUENCE [LARGE SCALE GENOMIC DNA]</scope>
    <source>
        <strain evidence="1 2">CCAP 1055/1</strain>
    </source>
</reference>
<name>B5Y3Z7_PHATC</name>
<dbReference type="EMBL" id="CP001141">
    <property type="protein sequence ID" value="ACI65220.1"/>
    <property type="molecule type" value="Genomic_DNA"/>
</dbReference>
<dbReference type="InParanoid" id="B5Y3Z7"/>
<sequence>MPRVGIIGMRRAATVAEAAAAVSALSPESRRLSGLLGLLDDSEEASLTLVESVSILPTSRQIKTFGSMLKSSIEKLRRHTWEALKAPEQEMAMAAERCFRAAFGLTQPPSQPIEKKATRPPKSGYHLFCANYSAECTVGGNFGGRSAVLQQASQAWNNLPEAEKDVYERRAENQKGNSLMELPNPTPQSTFSATVATALISDSEDGTQTATGTLVPTERTAQIKRDFQRMDFWNSFLEAVHLQVASRTTKTWGQKKRYEIYQLAGPVMPTESFKLVRQQISKAFLALYDGSRTNHVAQVRHSQCRVYLLEQDGRMWIQVNIGRALDLTDECSKSSVSGRKKRKPDSEFIALVRPDHSLIALTASRTPSSSKFTPFVLSALEHALTCSIVAKDEQLHRFEDLCGTEPTNLLELAIAIENKQAVGRYKRLAVDGEIVNPIKELQISATASLLSRENDSGRLDVGAKLGRVIASRAAAVSENSMKASDLIATKGNSMLLDLDACEKGLRKRKREVALGLPADCPPREYVRWEWKGETNAAQACWETEPIEPELTSFKCRIVCQGTNVFAGMHELIQAGYMTEVLPHVKAAMSIGGTICVDHGTFSGHKEG</sequence>
<accession>B5Y3Z7</accession>
<organism evidence="1 2">
    <name type="scientific">Phaeodactylum tricornutum (strain CCAP 1055/1)</name>
    <dbReference type="NCBI Taxonomy" id="556484"/>
    <lineage>
        <taxon>Eukaryota</taxon>
        <taxon>Sar</taxon>
        <taxon>Stramenopiles</taxon>
        <taxon>Ochrophyta</taxon>
        <taxon>Bacillariophyta</taxon>
        <taxon>Bacillariophyceae</taxon>
        <taxon>Bacillariophycidae</taxon>
        <taxon>Naviculales</taxon>
        <taxon>Phaeodactylaceae</taxon>
        <taxon>Phaeodactylum</taxon>
    </lineage>
</organism>
<dbReference type="HOGENOM" id="CLU_450169_0_0_1"/>
<reference evidence="2" key="2">
    <citation type="submission" date="2008-08" db="EMBL/GenBank/DDBJ databases">
        <authorList>
            <consortium name="Diatom Consortium"/>
            <person name="Grigoriev I."/>
            <person name="Grimwood J."/>
            <person name="Kuo A."/>
            <person name="Otillar R.P."/>
            <person name="Salamov A."/>
            <person name="Detter J.C."/>
            <person name="Lindquist E."/>
            <person name="Shapiro H."/>
            <person name="Lucas S."/>
            <person name="Glavina del Rio T."/>
            <person name="Pitluck S."/>
            <person name="Rokhsar D."/>
            <person name="Bowler C."/>
        </authorList>
    </citation>
    <scope>GENOME REANNOTATION</scope>
    <source>
        <strain evidence="2">CCAP 1055/1</strain>
    </source>
</reference>